<evidence type="ECO:0000313" key="3">
    <source>
        <dbReference type="Proteomes" id="UP000001194"/>
    </source>
</evidence>
<name>B0DKH2_LACBS</name>
<dbReference type="Gene3D" id="3.10.129.10">
    <property type="entry name" value="Hotdog Thioesterase"/>
    <property type="match status" value="1"/>
</dbReference>
<dbReference type="EMBL" id="DS547115">
    <property type="protein sequence ID" value="EDR05064.1"/>
    <property type="molecule type" value="Genomic_DNA"/>
</dbReference>
<evidence type="ECO:0000313" key="2">
    <source>
        <dbReference type="EMBL" id="EDR05064.1"/>
    </source>
</evidence>
<reference evidence="2 3" key="1">
    <citation type="journal article" date="2008" name="Nature">
        <title>The genome of Laccaria bicolor provides insights into mycorrhizal symbiosis.</title>
        <authorList>
            <person name="Martin F."/>
            <person name="Aerts A."/>
            <person name="Ahren D."/>
            <person name="Brun A."/>
            <person name="Danchin E.G.J."/>
            <person name="Duchaussoy F."/>
            <person name="Gibon J."/>
            <person name="Kohler A."/>
            <person name="Lindquist E."/>
            <person name="Pereda V."/>
            <person name="Salamov A."/>
            <person name="Shapiro H.J."/>
            <person name="Wuyts J."/>
            <person name="Blaudez D."/>
            <person name="Buee M."/>
            <person name="Brokstein P."/>
            <person name="Canbaeck B."/>
            <person name="Cohen D."/>
            <person name="Courty P.E."/>
            <person name="Coutinho P.M."/>
            <person name="Delaruelle C."/>
            <person name="Detter J.C."/>
            <person name="Deveau A."/>
            <person name="DiFazio S."/>
            <person name="Duplessis S."/>
            <person name="Fraissinet-Tachet L."/>
            <person name="Lucic E."/>
            <person name="Frey-Klett P."/>
            <person name="Fourrey C."/>
            <person name="Feussner I."/>
            <person name="Gay G."/>
            <person name="Grimwood J."/>
            <person name="Hoegger P.J."/>
            <person name="Jain P."/>
            <person name="Kilaru S."/>
            <person name="Labbe J."/>
            <person name="Lin Y.C."/>
            <person name="Legue V."/>
            <person name="Le Tacon F."/>
            <person name="Marmeisse R."/>
            <person name="Melayah D."/>
            <person name="Montanini B."/>
            <person name="Muratet M."/>
            <person name="Nehls U."/>
            <person name="Niculita-Hirzel H."/>
            <person name="Oudot-Le Secq M.P."/>
            <person name="Peter M."/>
            <person name="Quesneville H."/>
            <person name="Rajashekar B."/>
            <person name="Reich M."/>
            <person name="Rouhier N."/>
            <person name="Schmutz J."/>
            <person name="Yin T."/>
            <person name="Chalot M."/>
            <person name="Henrissat B."/>
            <person name="Kuees U."/>
            <person name="Lucas S."/>
            <person name="Van de Peer Y."/>
            <person name="Podila G.K."/>
            <person name="Polle A."/>
            <person name="Pukkila P.J."/>
            <person name="Richardson P.M."/>
            <person name="Rouze P."/>
            <person name="Sanders I.R."/>
            <person name="Stajich J.E."/>
            <person name="Tunlid A."/>
            <person name="Tuskan G."/>
            <person name="Grigoriev I.V."/>
        </authorList>
    </citation>
    <scope>NUCLEOTIDE SEQUENCE [LARGE SCALE GENOMIC DNA]</scope>
    <source>
        <strain evidence="3">S238N-H82 / ATCC MYA-4686</strain>
    </source>
</reference>
<dbReference type="GO" id="GO:0016740">
    <property type="term" value="F:transferase activity"/>
    <property type="evidence" value="ECO:0007669"/>
    <property type="project" value="UniProtKB-KW"/>
</dbReference>
<dbReference type="GeneID" id="6080030"/>
<keyword evidence="3" id="KW-1185">Reference proteome</keyword>
<dbReference type="RefSeq" id="XP_001884454.1">
    <property type="nucleotide sequence ID" value="XM_001884419.1"/>
</dbReference>
<dbReference type="KEGG" id="lbc:LACBIDRAFT_330158"/>
<dbReference type="OrthoDB" id="3001637at2759"/>
<dbReference type="PANTHER" id="PTHR10982:SF21">
    <property type="entry name" value="FATTY ACID SYNTHASE SUBUNIT BETA"/>
    <property type="match status" value="1"/>
</dbReference>
<dbReference type="InterPro" id="IPR050830">
    <property type="entry name" value="Fungal_FAS"/>
</dbReference>
<evidence type="ECO:0000256" key="1">
    <source>
        <dbReference type="ARBA" id="ARBA00022679"/>
    </source>
</evidence>
<dbReference type="InParanoid" id="B0DKH2"/>
<dbReference type="AlphaFoldDB" id="B0DKH2"/>
<dbReference type="HOGENOM" id="CLU_1250857_0_0_1"/>
<keyword evidence="1" id="KW-0808">Transferase</keyword>
<organism evidence="3">
    <name type="scientific">Laccaria bicolor (strain S238N-H82 / ATCC MYA-4686)</name>
    <name type="common">Bicoloured deceiver</name>
    <name type="synonym">Laccaria laccata var. bicolor</name>
    <dbReference type="NCBI Taxonomy" id="486041"/>
    <lineage>
        <taxon>Eukaryota</taxon>
        <taxon>Fungi</taxon>
        <taxon>Dikarya</taxon>
        <taxon>Basidiomycota</taxon>
        <taxon>Agaricomycotina</taxon>
        <taxon>Agaricomycetes</taxon>
        <taxon>Agaricomycetidae</taxon>
        <taxon>Agaricales</taxon>
        <taxon>Agaricineae</taxon>
        <taxon>Hydnangiaceae</taxon>
        <taxon>Laccaria</taxon>
    </lineage>
</organism>
<protein>
    <submittedName>
        <fullName evidence="2">Predicted protein</fullName>
    </submittedName>
</protein>
<dbReference type="Proteomes" id="UP000001194">
    <property type="component" value="Unassembled WGS sequence"/>
</dbReference>
<proteinExistence type="predicted"/>
<sequence length="221" mass="24236">MSRLSRALQACHCRWLKPTGTWNLSDSGFAEASAPCDRHSGFAESLCGCLLWHCCRFGVPMLGHVCAKIESVHAPLLDFTIITGWKATMKPIFPAAIGGDPKLVHLSNALRMVDGAKPLQVGGVCKAEVHIFFAINANKPPSMPHASSPAGGLYMASTLNHCHRRHHSKLPATPLPHAHRTGWAFANSLHHPCANSVMFGYCGYQRLFIVKPRHNQHFAYN</sequence>
<accession>B0DKH2</accession>
<dbReference type="PANTHER" id="PTHR10982">
    <property type="entry name" value="MALONYL COA-ACYL CARRIER PROTEIN TRANSACYLASE"/>
    <property type="match status" value="1"/>
</dbReference>
<gene>
    <name evidence="2" type="primary">FAS-3</name>
    <name evidence="2" type="ORF">LACBIDRAFT_330158</name>
</gene>